<sequence>MAGFRLVEETAHEESSGSDSEGRARELQRQAAGHEETSGQSEKLRGDLSRRFRGKSNGAWKSVVCNGWPKLVRKRKQCLQAIQGMVGRELGAELAPLRGRSQAPVRGRSQAPVRERSQAPVRGKSPAPATPSGAKGPTVVRCMTCDNCLYREKNPTSRRPCLRPGGELPPQRAKRDVRPEVKPKLNTASDLLSSLDSDSQEPKKKKRKKRKAATEAPEYTPLGGGGGHDPGSD</sequence>
<organism evidence="2 3">
    <name type="scientific">Symbiodinium microadriaticum</name>
    <name type="common">Dinoflagellate</name>
    <name type="synonym">Zooxanthella microadriatica</name>
    <dbReference type="NCBI Taxonomy" id="2951"/>
    <lineage>
        <taxon>Eukaryota</taxon>
        <taxon>Sar</taxon>
        <taxon>Alveolata</taxon>
        <taxon>Dinophyceae</taxon>
        <taxon>Suessiales</taxon>
        <taxon>Symbiodiniaceae</taxon>
        <taxon>Symbiodinium</taxon>
    </lineage>
</organism>
<name>A0A1Q9BQ08_SYMMI</name>
<dbReference type="Proteomes" id="UP000186817">
    <property type="component" value="Unassembled WGS sequence"/>
</dbReference>
<evidence type="ECO:0000256" key="1">
    <source>
        <dbReference type="SAM" id="MobiDB-lite"/>
    </source>
</evidence>
<feature type="non-terminal residue" evidence="2">
    <location>
        <position position="233"/>
    </location>
</feature>
<reference evidence="2 3" key="1">
    <citation type="submission" date="2016-02" db="EMBL/GenBank/DDBJ databases">
        <title>Genome analysis of coral dinoflagellate symbionts highlights evolutionary adaptations to a symbiotic lifestyle.</title>
        <authorList>
            <person name="Aranda M."/>
            <person name="Li Y."/>
            <person name="Liew Y.J."/>
            <person name="Baumgarten S."/>
            <person name="Simakov O."/>
            <person name="Wilson M."/>
            <person name="Piel J."/>
            <person name="Ashoor H."/>
            <person name="Bougouffa S."/>
            <person name="Bajic V.B."/>
            <person name="Ryu T."/>
            <person name="Ravasi T."/>
            <person name="Bayer T."/>
            <person name="Micklem G."/>
            <person name="Kim H."/>
            <person name="Bhak J."/>
            <person name="Lajeunesse T.C."/>
            <person name="Voolstra C.R."/>
        </authorList>
    </citation>
    <scope>NUCLEOTIDE SEQUENCE [LARGE SCALE GENOMIC DNA]</scope>
    <source>
        <strain evidence="2 3">CCMP2467</strain>
    </source>
</reference>
<dbReference type="AlphaFoldDB" id="A0A1Q9BQ08"/>
<comment type="caution">
    <text evidence="2">The sequence shown here is derived from an EMBL/GenBank/DDBJ whole genome shotgun (WGS) entry which is preliminary data.</text>
</comment>
<feature type="region of interest" description="Disordered" evidence="1">
    <location>
        <begin position="94"/>
        <end position="137"/>
    </location>
</feature>
<proteinExistence type="predicted"/>
<keyword evidence="3" id="KW-1185">Reference proteome</keyword>
<accession>A0A1Q9BQ08</accession>
<feature type="region of interest" description="Disordered" evidence="1">
    <location>
        <begin position="1"/>
        <end position="52"/>
    </location>
</feature>
<evidence type="ECO:0000313" key="3">
    <source>
        <dbReference type="Proteomes" id="UP000186817"/>
    </source>
</evidence>
<feature type="region of interest" description="Disordered" evidence="1">
    <location>
        <begin position="154"/>
        <end position="233"/>
    </location>
</feature>
<feature type="compositionally biased region" description="Basic and acidic residues" evidence="1">
    <location>
        <begin position="1"/>
        <end position="50"/>
    </location>
</feature>
<protein>
    <submittedName>
        <fullName evidence="2">Uncharacterized protein</fullName>
    </submittedName>
</protein>
<dbReference type="EMBL" id="LSRX01007500">
    <property type="protein sequence ID" value="OLP72097.1"/>
    <property type="molecule type" value="Genomic_DNA"/>
</dbReference>
<feature type="compositionally biased region" description="Basic and acidic residues" evidence="1">
    <location>
        <begin position="173"/>
        <end position="183"/>
    </location>
</feature>
<evidence type="ECO:0000313" key="2">
    <source>
        <dbReference type="EMBL" id="OLP72097.1"/>
    </source>
</evidence>
<feature type="compositionally biased region" description="Gly residues" evidence="1">
    <location>
        <begin position="222"/>
        <end position="233"/>
    </location>
</feature>
<gene>
    <name evidence="2" type="ORF">AK812_SmicGene48282</name>
</gene>
<dbReference type="OrthoDB" id="10319378at2759"/>